<dbReference type="PROSITE" id="PS01124">
    <property type="entry name" value="HTH_ARAC_FAMILY_2"/>
    <property type="match status" value="1"/>
</dbReference>
<dbReference type="RefSeq" id="WP_249713682.1">
    <property type="nucleotide sequence ID" value="NZ_JAMFMB010000067.1"/>
</dbReference>
<sequence>MWGEHGITGTDFEIAGVRHSFWDNGSFAPKPDQPHLSGPCCACSKKHLRETPSAYFRGLRLSQAKILVQKSGYRMGEIASLCGFDTTENFSRAFKKQLGLTATQVQTDFAFARAAPDAN</sequence>
<dbReference type="SUPFAM" id="SSF46689">
    <property type="entry name" value="Homeodomain-like"/>
    <property type="match status" value="1"/>
</dbReference>
<dbReference type="PANTHER" id="PTHR43280:SF2">
    <property type="entry name" value="HTH-TYPE TRANSCRIPTIONAL REGULATOR EXSA"/>
    <property type="match status" value="1"/>
</dbReference>
<evidence type="ECO:0000256" key="3">
    <source>
        <dbReference type="ARBA" id="ARBA00023163"/>
    </source>
</evidence>
<name>A0ABT0Q8K0_9RHOB</name>
<dbReference type="SMART" id="SM00342">
    <property type="entry name" value="HTH_ARAC"/>
    <property type="match status" value="1"/>
</dbReference>
<dbReference type="PROSITE" id="PS00041">
    <property type="entry name" value="HTH_ARAC_FAMILY_1"/>
    <property type="match status" value="1"/>
</dbReference>
<evidence type="ECO:0000313" key="6">
    <source>
        <dbReference type="Proteomes" id="UP001203880"/>
    </source>
</evidence>
<evidence type="ECO:0000313" key="5">
    <source>
        <dbReference type="EMBL" id="MCL6286199.1"/>
    </source>
</evidence>
<dbReference type="Gene3D" id="1.10.10.60">
    <property type="entry name" value="Homeodomain-like"/>
    <property type="match status" value="1"/>
</dbReference>
<dbReference type="InterPro" id="IPR018062">
    <property type="entry name" value="HTH_AraC-typ_CS"/>
</dbReference>
<dbReference type="PANTHER" id="PTHR43280">
    <property type="entry name" value="ARAC-FAMILY TRANSCRIPTIONAL REGULATOR"/>
    <property type="match status" value="1"/>
</dbReference>
<keyword evidence="1" id="KW-0805">Transcription regulation</keyword>
<accession>A0ABT0Q8K0</accession>
<evidence type="ECO:0000256" key="2">
    <source>
        <dbReference type="ARBA" id="ARBA00023125"/>
    </source>
</evidence>
<organism evidence="5 6">
    <name type="scientific">Ruegeria spongiae</name>
    <dbReference type="NCBI Taxonomy" id="2942209"/>
    <lineage>
        <taxon>Bacteria</taxon>
        <taxon>Pseudomonadati</taxon>
        <taxon>Pseudomonadota</taxon>
        <taxon>Alphaproteobacteria</taxon>
        <taxon>Rhodobacterales</taxon>
        <taxon>Roseobacteraceae</taxon>
        <taxon>Ruegeria</taxon>
    </lineage>
</organism>
<evidence type="ECO:0000256" key="1">
    <source>
        <dbReference type="ARBA" id="ARBA00023015"/>
    </source>
</evidence>
<keyword evidence="2" id="KW-0238">DNA-binding</keyword>
<dbReference type="Proteomes" id="UP001203880">
    <property type="component" value="Unassembled WGS sequence"/>
</dbReference>
<evidence type="ECO:0000259" key="4">
    <source>
        <dbReference type="PROSITE" id="PS01124"/>
    </source>
</evidence>
<dbReference type="InterPro" id="IPR009057">
    <property type="entry name" value="Homeodomain-like_sf"/>
</dbReference>
<protein>
    <submittedName>
        <fullName evidence="5">Helix-turn-helix transcriptional regulator</fullName>
    </submittedName>
</protein>
<comment type="caution">
    <text evidence="5">The sequence shown here is derived from an EMBL/GenBank/DDBJ whole genome shotgun (WGS) entry which is preliminary data.</text>
</comment>
<keyword evidence="6" id="KW-1185">Reference proteome</keyword>
<keyword evidence="3" id="KW-0804">Transcription</keyword>
<gene>
    <name evidence="5" type="ORF">M3P21_22155</name>
</gene>
<dbReference type="Pfam" id="PF12833">
    <property type="entry name" value="HTH_18"/>
    <property type="match status" value="1"/>
</dbReference>
<dbReference type="InterPro" id="IPR018060">
    <property type="entry name" value="HTH_AraC"/>
</dbReference>
<reference evidence="5" key="1">
    <citation type="submission" date="2022-05" db="EMBL/GenBank/DDBJ databases">
        <authorList>
            <person name="Park J.-S."/>
        </authorList>
    </citation>
    <scope>NUCLEOTIDE SEQUENCE</scope>
    <source>
        <strain evidence="5">2012CJ41-6</strain>
    </source>
</reference>
<feature type="domain" description="HTH araC/xylS-type" evidence="4">
    <location>
        <begin position="45"/>
        <end position="108"/>
    </location>
</feature>
<dbReference type="EMBL" id="JAMFMB010000067">
    <property type="protein sequence ID" value="MCL6286199.1"/>
    <property type="molecule type" value="Genomic_DNA"/>
</dbReference>
<proteinExistence type="predicted"/>